<dbReference type="PANTHER" id="PTHR32439">
    <property type="entry name" value="FERREDOXIN--NITRITE REDUCTASE, CHLOROPLASTIC"/>
    <property type="match status" value="1"/>
</dbReference>
<keyword evidence="1" id="KW-0004">4Fe-4S</keyword>
<keyword evidence="6" id="KW-0411">Iron-sulfur</keyword>
<dbReference type="EMBL" id="VXMH01000018">
    <property type="protein sequence ID" value="MYC94114.1"/>
    <property type="molecule type" value="Genomic_DNA"/>
</dbReference>
<dbReference type="Gene3D" id="3.30.413.10">
    <property type="entry name" value="Sulfite Reductase Hemoprotein, domain 1"/>
    <property type="match status" value="2"/>
</dbReference>
<dbReference type="PANTHER" id="PTHR32439:SF9">
    <property type="entry name" value="BLR3264 PROTEIN"/>
    <property type="match status" value="1"/>
</dbReference>
<comment type="caution">
    <text evidence="9">The sequence shown here is derived from an EMBL/GenBank/DDBJ whole genome shotgun (WGS) entry which is preliminary data.</text>
</comment>
<dbReference type="InterPro" id="IPR036136">
    <property type="entry name" value="Nit/Sulf_reduc_fer-like_dom_sf"/>
</dbReference>
<accession>A0A6B1D3J4</accession>
<dbReference type="GO" id="GO:0016491">
    <property type="term" value="F:oxidoreductase activity"/>
    <property type="evidence" value="ECO:0007669"/>
    <property type="project" value="UniProtKB-KW"/>
</dbReference>
<dbReference type="InterPro" id="IPR005117">
    <property type="entry name" value="NiRdtase/SiRdtase_haem-b_fer"/>
</dbReference>
<evidence type="ECO:0000256" key="2">
    <source>
        <dbReference type="ARBA" id="ARBA00022617"/>
    </source>
</evidence>
<protein>
    <submittedName>
        <fullName evidence="9">Nitrite/sulfite reductase</fullName>
    </submittedName>
</protein>
<evidence type="ECO:0000256" key="4">
    <source>
        <dbReference type="ARBA" id="ARBA00023002"/>
    </source>
</evidence>
<dbReference type="InterPro" id="IPR045854">
    <property type="entry name" value="NO2/SO3_Rdtase_4Fe4S_sf"/>
</dbReference>
<feature type="domain" description="Nitrite/Sulfite reductase ferredoxin-like" evidence="8">
    <location>
        <begin position="119"/>
        <end position="176"/>
    </location>
</feature>
<gene>
    <name evidence="9" type="ORF">F4X14_04010</name>
</gene>
<dbReference type="PRINTS" id="PR00397">
    <property type="entry name" value="SIROHAEM"/>
</dbReference>
<keyword evidence="3" id="KW-0479">Metal-binding</keyword>
<dbReference type="SUPFAM" id="SSF55124">
    <property type="entry name" value="Nitrite/Sulfite reductase N-terminal domain-like"/>
    <property type="match status" value="2"/>
</dbReference>
<evidence type="ECO:0000256" key="3">
    <source>
        <dbReference type="ARBA" id="ARBA00022723"/>
    </source>
</evidence>
<evidence type="ECO:0000256" key="6">
    <source>
        <dbReference type="ARBA" id="ARBA00023014"/>
    </source>
</evidence>
<evidence type="ECO:0000256" key="5">
    <source>
        <dbReference type="ARBA" id="ARBA00023004"/>
    </source>
</evidence>
<keyword evidence="4" id="KW-0560">Oxidoreductase</keyword>
<feature type="domain" description="Nitrite/sulphite reductase 4Fe-4S" evidence="7">
    <location>
        <begin position="185"/>
        <end position="340"/>
    </location>
</feature>
<feature type="domain" description="Nitrite/Sulfite reductase ferredoxin-like" evidence="8">
    <location>
        <begin position="390"/>
        <end position="455"/>
    </location>
</feature>
<keyword evidence="2" id="KW-0349">Heme</keyword>
<evidence type="ECO:0000256" key="1">
    <source>
        <dbReference type="ARBA" id="ARBA00022485"/>
    </source>
</evidence>
<dbReference type="SUPFAM" id="SSF56014">
    <property type="entry name" value="Nitrite and sulphite reductase 4Fe-4S domain-like"/>
    <property type="match status" value="2"/>
</dbReference>
<reference evidence="9" key="1">
    <citation type="submission" date="2019-09" db="EMBL/GenBank/DDBJ databases">
        <title>Characterisation of the sponge microbiome using genome-centric metagenomics.</title>
        <authorList>
            <person name="Engelberts J.P."/>
            <person name="Robbins S.J."/>
            <person name="De Goeij J.M."/>
            <person name="Aranda M."/>
            <person name="Bell S.C."/>
            <person name="Webster N.S."/>
        </authorList>
    </citation>
    <scope>NUCLEOTIDE SEQUENCE</scope>
    <source>
        <strain evidence="9">SB0661_bin_32</strain>
    </source>
</reference>
<dbReference type="Gene3D" id="3.90.480.10">
    <property type="entry name" value="Sulfite Reductase Hemoprotein,Domain 2"/>
    <property type="match status" value="1"/>
</dbReference>
<dbReference type="Pfam" id="PF03460">
    <property type="entry name" value="NIR_SIR_ferr"/>
    <property type="match status" value="2"/>
</dbReference>
<dbReference type="InterPro" id="IPR006067">
    <property type="entry name" value="NO2/SO3_Rdtase_4Fe4S_dom"/>
</dbReference>
<dbReference type="InterPro" id="IPR006066">
    <property type="entry name" value="NO2/SO3_Rdtase_FeS/sirohaem_BS"/>
</dbReference>
<dbReference type="InterPro" id="IPR051329">
    <property type="entry name" value="NIR_SIR_4Fe-4S"/>
</dbReference>
<feature type="domain" description="Nitrite/sulphite reductase 4Fe-4S" evidence="7">
    <location>
        <begin position="465"/>
        <end position="610"/>
    </location>
</feature>
<evidence type="ECO:0000259" key="8">
    <source>
        <dbReference type="Pfam" id="PF03460"/>
    </source>
</evidence>
<proteinExistence type="predicted"/>
<dbReference type="AlphaFoldDB" id="A0A6B1D3J4"/>
<sequence>MRKPAPIAVSGFIPTDLLATKLTTGKETTVSNIGWKDVLADEMSDDLAHEIDIFEGQMELMGQGKLDEKVFAETRLRRGVYGQRYDNGQRHDGFESRELAFDEKERIKGPDTLWHAPGMQRIKVPGGGLTPNQLDVLAQVADEYSDGILHITTRQDIQLHFVHIEDTPDMMRRLASVGITTREACGNSVRNVTCCHLAGVCRTEVFDATPYSEAFAEFLLGHDDVQDFGRKFKPAFSGCEAEACGLVMMHDIGYLAQIQEVDGNPRRGFKVYVGGGLGTVPHQAKVLSEFTPEEEILPLAQAVSRVFARLGEKRNRNRARIKFLVAKLGIEEFRRLVEEERKTLPHDDRWTAYMDTLPHYEEKPSRPPTFLNGQVRSSEFNQWFETNVYSQRQEGYSVVTVNLPLGDLTSQQTWELADIARKYVGDNVRSTVEQNIVLRWVSDSDLPNLYEELKAIGLGDPGAGTIVDITACPGTDTCKLGIASSRGLAGELRTRLTAKSASLPDAIKDLKIKISGCFNSCGQHHVSDIGFFGNSRRSGNFKMPHFQVILGGKWHDNAGSYGLAVGAVPSKTVPEVVDTITSRYVEERSKGETFQDWIGRIGKKEARNIIQPFMQLPAFEQDPEYFSDWGDPRVFSLGDIGIGECAGEVVSLFSMEISPAESEAFEAQVALDENDPARADALAYSSMLKAARALVRTQFLDVGDSPDRIVQEFKTRFFDTELFFDQYAKGKFGQYLLDRHSNGDPKPDNDAAHRLIEEALLFIEATHACESKVGGNVLVEI</sequence>
<evidence type="ECO:0000313" key="9">
    <source>
        <dbReference type="EMBL" id="MYC94114.1"/>
    </source>
</evidence>
<organism evidence="9">
    <name type="scientific">Caldilineaceae bacterium SB0661_bin_32</name>
    <dbReference type="NCBI Taxonomy" id="2605255"/>
    <lineage>
        <taxon>Bacteria</taxon>
        <taxon>Bacillati</taxon>
        <taxon>Chloroflexota</taxon>
        <taxon>Caldilineae</taxon>
        <taxon>Caldilineales</taxon>
        <taxon>Caldilineaceae</taxon>
    </lineage>
</organism>
<evidence type="ECO:0000259" key="7">
    <source>
        <dbReference type="Pfam" id="PF01077"/>
    </source>
</evidence>
<dbReference type="PROSITE" id="PS00365">
    <property type="entry name" value="NIR_SIR"/>
    <property type="match status" value="1"/>
</dbReference>
<name>A0A6B1D3J4_9CHLR</name>
<keyword evidence="5" id="KW-0408">Iron</keyword>
<dbReference type="Pfam" id="PF01077">
    <property type="entry name" value="NIR_SIR"/>
    <property type="match status" value="2"/>
</dbReference>
<dbReference type="GO" id="GO:0020037">
    <property type="term" value="F:heme binding"/>
    <property type="evidence" value="ECO:0007669"/>
    <property type="project" value="InterPro"/>
</dbReference>
<dbReference type="GO" id="GO:0046872">
    <property type="term" value="F:metal ion binding"/>
    <property type="evidence" value="ECO:0007669"/>
    <property type="project" value="UniProtKB-KW"/>
</dbReference>
<dbReference type="GO" id="GO:0051539">
    <property type="term" value="F:4 iron, 4 sulfur cluster binding"/>
    <property type="evidence" value="ECO:0007669"/>
    <property type="project" value="UniProtKB-KW"/>
</dbReference>